<evidence type="ECO:0000259" key="1">
    <source>
        <dbReference type="PROSITE" id="PS50878"/>
    </source>
</evidence>
<evidence type="ECO:0000313" key="2">
    <source>
        <dbReference type="EMBL" id="GBO21778.1"/>
    </source>
</evidence>
<accession>A0A4Y2VB25</accession>
<dbReference type="OrthoDB" id="6515318at2759"/>
<comment type="caution">
    <text evidence="2">The sequence shown here is derived from an EMBL/GenBank/DDBJ whole genome shotgun (WGS) entry which is preliminary data.</text>
</comment>
<organism evidence="2 3">
    <name type="scientific">Araneus ventricosus</name>
    <name type="common">Orbweaver spider</name>
    <name type="synonym">Epeira ventricosa</name>
    <dbReference type="NCBI Taxonomy" id="182803"/>
    <lineage>
        <taxon>Eukaryota</taxon>
        <taxon>Metazoa</taxon>
        <taxon>Ecdysozoa</taxon>
        <taxon>Arthropoda</taxon>
        <taxon>Chelicerata</taxon>
        <taxon>Arachnida</taxon>
        <taxon>Araneae</taxon>
        <taxon>Araneomorphae</taxon>
        <taxon>Entelegynae</taxon>
        <taxon>Araneoidea</taxon>
        <taxon>Araneidae</taxon>
        <taxon>Araneus</taxon>
    </lineage>
</organism>
<name>A0A4Y2VB25_ARAVE</name>
<dbReference type="AlphaFoldDB" id="A0A4Y2VB25"/>
<feature type="domain" description="Reverse transcriptase" evidence="1">
    <location>
        <begin position="207"/>
        <end position="476"/>
    </location>
</feature>
<dbReference type="InterPro" id="IPR000477">
    <property type="entry name" value="RT_dom"/>
</dbReference>
<dbReference type="PANTHER" id="PTHR33481">
    <property type="entry name" value="REVERSE TRANSCRIPTASE"/>
    <property type="match status" value="1"/>
</dbReference>
<proteinExistence type="predicted"/>
<gene>
    <name evidence="2" type="primary">R1A1-elementORF2_703</name>
    <name evidence="2" type="ORF">AVEN_63980_1</name>
</gene>
<sequence>MHFRKEIPQIQQQLLVCNTKEQLDETTSFLQRAIFRCCQKAYKLKKVKQSTKVTWWTQELDIKKKDMRAVQKRDNNTTGTEQTRYQLLFSRKQALYKKLSLRAKRTSLKNFCTQTKNPYGIPYKTIVKDNLPSSDLFKIMDQPEEGDSQSFANRILQELYPQIPIPFQHQPQSLTAREEAFTKNEIARIMQNFQLKKHLVMMEQTSLYSKPSSEPTQIFSSHFTTNGKNKSDIKSYHPVSLLPTLGKILEKLLLERLNHHLRRNNLQHPNQYSFRTDRSTEEAILDLLDKINSAKNSNQHALMITLDIKGEFDHLQYTSIKNSLDNLKYHSNTLETLIDILSNRKVAINTSQGPATWNQQQGCPQGSCTRPAFWNLVADEVLQQNWPQGVHLQAFVDDFVFLVNAGSKQEVKNLANKALQTFKTWTDKHKLEISLDNTYYLHINKNRSGPIWYSGIKWGQNNIKRASVIKYFGVLIDDKLNFAAHLSAIKNKPIILHLGLKNVAGTSWGLSKNIRRQLHLTVVEKVILYASAAWAHNITARQQKLLSSIQRKFLLNITGAYNTTPTAALQVIEGLMPLHIKAKMQSTLVRVGRLGRNYDYEGIHFDHESHEQPSPPSTIHPALFSLEDRITHGGQNRTPSLTPVPVTRPVTERFDGQDTGILFKKKKNKINKKKEIYTLCTAQAFSLLHY</sequence>
<dbReference type="PANTHER" id="PTHR33481:SF1">
    <property type="entry name" value="ENDONUCLEASE_EXONUCLEASE_PHOSPHATASE DOMAIN-CONTAINING PROTEIN-RELATED"/>
    <property type="match status" value="1"/>
</dbReference>
<protein>
    <recommendedName>
        <fullName evidence="1">Reverse transcriptase domain-containing protein</fullName>
    </recommendedName>
</protein>
<dbReference type="CDD" id="cd01650">
    <property type="entry name" value="RT_nLTR_like"/>
    <property type="match status" value="1"/>
</dbReference>
<keyword evidence="3" id="KW-1185">Reference proteome</keyword>
<dbReference type="Proteomes" id="UP000499080">
    <property type="component" value="Unassembled WGS sequence"/>
</dbReference>
<dbReference type="EMBL" id="BGPR01044921">
    <property type="protein sequence ID" value="GBO21778.1"/>
    <property type="molecule type" value="Genomic_DNA"/>
</dbReference>
<evidence type="ECO:0000313" key="3">
    <source>
        <dbReference type="Proteomes" id="UP000499080"/>
    </source>
</evidence>
<dbReference type="PROSITE" id="PS50878">
    <property type="entry name" value="RT_POL"/>
    <property type="match status" value="1"/>
</dbReference>
<dbReference type="Pfam" id="PF00078">
    <property type="entry name" value="RVT_1"/>
    <property type="match status" value="1"/>
</dbReference>
<reference evidence="2 3" key="1">
    <citation type="journal article" date="2019" name="Sci. Rep.">
        <title>Orb-weaving spider Araneus ventricosus genome elucidates the spidroin gene catalogue.</title>
        <authorList>
            <person name="Kono N."/>
            <person name="Nakamura H."/>
            <person name="Ohtoshi R."/>
            <person name="Moran D.A.P."/>
            <person name="Shinohara A."/>
            <person name="Yoshida Y."/>
            <person name="Fujiwara M."/>
            <person name="Mori M."/>
            <person name="Tomita M."/>
            <person name="Arakawa K."/>
        </authorList>
    </citation>
    <scope>NUCLEOTIDE SEQUENCE [LARGE SCALE GENOMIC DNA]</scope>
</reference>